<dbReference type="InterPro" id="IPR039513">
    <property type="entry name" value="PL-6"/>
</dbReference>
<evidence type="ECO:0000259" key="2">
    <source>
        <dbReference type="PROSITE" id="PS50022"/>
    </source>
</evidence>
<sequence>MKLYRTLLHFGMIASLTLSLPAAPAIGAEPVPLHDSGVTRSAGPVDAISSAPLAASVVNVSSPAQLETALAGASAGTTIVLANGIYTKNSSFTISGKQGTETNPIIIKAANQGQAEISGGAYMTVSGSSYVVIDGLKFTNTGNNAVAIDASHHVRVTNSRFDLNEDGANIKWLNIRGSNSHHNRIDHNEFANKTDPGPVVAVDGNGSTNMAQYTLIEYNYFKNVGPRIANGLETIRLGLSGVSLLDGFSTVQYNLFEDCDGDPEVVSVKSSSNEIRYNTFRNSQGQLTLRHGNNNSVYGNYFFGDGIKSGVGGIRIYGTDHKIYNNYMEKLTGDTLSLDGGDFDGGPDSKDYVSGDLTKHWRVYRTQVAFNTIVDSKTGIMVGKSYTYPPVDSVLANNIVNNTTGTLYNEYKPGNTAFEGNIGFGSTLTNGSRSAAEVRSADPLFTVTDGMKKLSAGSPAIDSASGSYAYVAEDMDGQARNGSRDAGADEYSVDPIVRGPLSPPVTPIPADAEFTTFIEAEDASIRTEGFAKLACSACSGGAYMQSPGAGSASDQLVYRINVSHGGTLYLHLLGKTADASSGGTRDFLVSVDGGQEAPAAAARGDWGWTTAQAPIALTDGTHDVTIRPVTPGAGLDRIALSKSGKPPVESPLPKLDGIQVNGIPVPDFAPSQYSYTYKLPLGTSGIPAVTASSSHTVEIVPPQETFGTAVIYVRDRQDRYFYSRYEVRLTGLPVYGSVTEPLLPYGIAGVTASPGYHASYPPPNTIDGTLSTRWAAKGEHWIRFDLGESKPLQYALIAFLNGDKDKYSFDLDLSNDGVAWKRVFSGASSGQTSDLELFAFEQTPARYVLFSGHGNTKDAWNNINEFIAAGRAVATKLTLPSVSATYSDSVTLSALLTDADGTPLANQTVGFTVNHEPAGTAVTDSSGKAAVSLRVNAGAAPETDTAEYPMEAVYAGAADRSMLGSNAAGVLMVGKEEANVVYTGSAAVPVGAKSPLSAAVTQQDDGEPGSMLGLPVRFDVRRLQTNGQAVPYAAVTVTSDAYGRAAAETNLTAGLYEVKAALGGNPYYKALEASPVTVAVYSPGASSVQANGFIELDDTSSLIGSKAKKLHLESRWERTPQGGITGYARFHSEPQGLRLTMTQAEWLVTAGTEAYIQGKATDDNGAVYTVRIRMDDASKPSSILTVQVWQGQRAEGNPLVNLQGKNFKGQLSIK</sequence>
<dbReference type="PROSITE" id="PS50022">
    <property type="entry name" value="FA58C_3"/>
    <property type="match status" value="1"/>
</dbReference>
<dbReference type="EMBL" id="CAJVCE010000005">
    <property type="protein sequence ID" value="CAG7636071.1"/>
    <property type="molecule type" value="Genomic_DNA"/>
</dbReference>
<dbReference type="CDD" id="cd14251">
    <property type="entry name" value="PL-6"/>
    <property type="match status" value="1"/>
</dbReference>
<comment type="caution">
    <text evidence="3">The sequence shown here is derived from an EMBL/GenBank/DDBJ whole genome shotgun (WGS) entry which is preliminary data.</text>
</comment>
<feature type="signal peptide" evidence="1">
    <location>
        <begin position="1"/>
        <end position="27"/>
    </location>
</feature>
<dbReference type="Pfam" id="PF14592">
    <property type="entry name" value="Chondroitinas_B"/>
    <property type="match status" value="1"/>
</dbReference>
<proteinExistence type="predicted"/>
<dbReference type="RefSeq" id="WP_218098545.1">
    <property type="nucleotide sequence ID" value="NZ_CAJVCE010000005.1"/>
</dbReference>
<feature type="domain" description="F5/8 type C" evidence="2">
    <location>
        <begin position="730"/>
        <end position="848"/>
    </location>
</feature>
<gene>
    <name evidence="3" type="ORF">PAECIP111802_02213</name>
</gene>
<keyword evidence="1" id="KW-0732">Signal</keyword>
<dbReference type="InterPro" id="IPR000421">
    <property type="entry name" value="FA58C"/>
</dbReference>
<name>A0ABM8VFW4_9BACL</name>
<reference evidence="3 4" key="1">
    <citation type="submission" date="2021-06" db="EMBL/GenBank/DDBJ databases">
        <authorList>
            <person name="Criscuolo A."/>
        </authorList>
    </citation>
    <scope>NUCLEOTIDE SEQUENCE [LARGE SCALE GENOMIC DNA]</scope>
    <source>
        <strain evidence="4">CIP 111802</strain>
    </source>
</reference>
<evidence type="ECO:0000256" key="1">
    <source>
        <dbReference type="SAM" id="SignalP"/>
    </source>
</evidence>
<dbReference type="Proteomes" id="UP000730618">
    <property type="component" value="Unassembled WGS sequence"/>
</dbReference>
<dbReference type="InterPro" id="IPR006626">
    <property type="entry name" value="PbH1"/>
</dbReference>
<dbReference type="Pfam" id="PF00754">
    <property type="entry name" value="F5_F8_type_C"/>
    <property type="match status" value="1"/>
</dbReference>
<accession>A0ABM8VFW4</accession>
<feature type="chain" id="PRO_5045318413" description="F5/8 type C domain-containing protein" evidence="1">
    <location>
        <begin position="28"/>
        <end position="1214"/>
    </location>
</feature>
<evidence type="ECO:0000313" key="4">
    <source>
        <dbReference type="Proteomes" id="UP000730618"/>
    </source>
</evidence>
<evidence type="ECO:0000313" key="3">
    <source>
        <dbReference type="EMBL" id="CAG7636071.1"/>
    </source>
</evidence>
<dbReference type="SMART" id="SM00710">
    <property type="entry name" value="PbH1"/>
    <property type="match status" value="5"/>
</dbReference>
<protein>
    <recommendedName>
        <fullName evidence="2">F5/8 type C domain-containing protein</fullName>
    </recommendedName>
</protein>
<organism evidence="3 4">
    <name type="scientific">Paenibacillus allorhizosphaerae</name>
    <dbReference type="NCBI Taxonomy" id="2849866"/>
    <lineage>
        <taxon>Bacteria</taxon>
        <taxon>Bacillati</taxon>
        <taxon>Bacillota</taxon>
        <taxon>Bacilli</taxon>
        <taxon>Bacillales</taxon>
        <taxon>Paenibacillaceae</taxon>
        <taxon>Paenibacillus</taxon>
    </lineage>
</organism>
<keyword evidence="4" id="KW-1185">Reference proteome</keyword>